<accession>A0A5B7DVG9</accession>
<keyword evidence="2" id="KW-1185">Reference proteome</keyword>
<proteinExistence type="predicted"/>
<organism evidence="1 2">
    <name type="scientific">Portunus trituberculatus</name>
    <name type="common">Swimming crab</name>
    <name type="synonym">Neptunus trituberculatus</name>
    <dbReference type="NCBI Taxonomy" id="210409"/>
    <lineage>
        <taxon>Eukaryota</taxon>
        <taxon>Metazoa</taxon>
        <taxon>Ecdysozoa</taxon>
        <taxon>Arthropoda</taxon>
        <taxon>Crustacea</taxon>
        <taxon>Multicrustacea</taxon>
        <taxon>Malacostraca</taxon>
        <taxon>Eumalacostraca</taxon>
        <taxon>Eucarida</taxon>
        <taxon>Decapoda</taxon>
        <taxon>Pleocyemata</taxon>
        <taxon>Brachyura</taxon>
        <taxon>Eubrachyura</taxon>
        <taxon>Portunoidea</taxon>
        <taxon>Portunidae</taxon>
        <taxon>Portuninae</taxon>
        <taxon>Portunus</taxon>
    </lineage>
</organism>
<reference evidence="1 2" key="1">
    <citation type="submission" date="2019-05" db="EMBL/GenBank/DDBJ databases">
        <title>Another draft genome of Portunus trituberculatus and its Hox gene families provides insights of decapod evolution.</title>
        <authorList>
            <person name="Jeong J.-H."/>
            <person name="Song I."/>
            <person name="Kim S."/>
            <person name="Choi T."/>
            <person name="Kim D."/>
            <person name="Ryu S."/>
            <person name="Kim W."/>
        </authorList>
    </citation>
    <scope>NUCLEOTIDE SEQUENCE [LARGE SCALE GENOMIC DNA]</scope>
    <source>
        <tissue evidence="1">Muscle</tissue>
    </source>
</reference>
<dbReference type="AlphaFoldDB" id="A0A5B7DVG9"/>
<sequence>MGMGVPGVATLLDPPGQVTGRAGAAGWLPPLRHEPASGTARRGNMLSLSVVEASLCPDPPELLVLADVIVDEEVVEPRESRHGSPGKPFARKSLVMSAVKGEGWVKPCLASGGPSEDSKLASSTVGEGGIICSCRRGSGRRRPEPVWILVALRGSPSRRRTSRCILRERYR</sequence>
<evidence type="ECO:0000313" key="2">
    <source>
        <dbReference type="Proteomes" id="UP000324222"/>
    </source>
</evidence>
<dbReference type="Proteomes" id="UP000324222">
    <property type="component" value="Unassembled WGS sequence"/>
</dbReference>
<dbReference type="EMBL" id="VSRR010001396">
    <property type="protein sequence ID" value="MPC24966.1"/>
    <property type="molecule type" value="Genomic_DNA"/>
</dbReference>
<comment type="caution">
    <text evidence="1">The sequence shown here is derived from an EMBL/GenBank/DDBJ whole genome shotgun (WGS) entry which is preliminary data.</text>
</comment>
<name>A0A5B7DVG9_PORTR</name>
<protein>
    <submittedName>
        <fullName evidence="1">Uncharacterized protein</fullName>
    </submittedName>
</protein>
<evidence type="ECO:0000313" key="1">
    <source>
        <dbReference type="EMBL" id="MPC24966.1"/>
    </source>
</evidence>
<gene>
    <name evidence="1" type="ORF">E2C01_018060</name>
</gene>